<comment type="caution">
    <text evidence="6">The sequence shown here is derived from an EMBL/GenBank/DDBJ whole genome shotgun (WGS) entry which is preliminary data.</text>
</comment>
<sequence>MKKTLLALAVLAAGSAQAGINLYDANGVLVDLTGAAEVQFMQGYAQDSNAELRLDDGDLQLNTTIALSNQLNAVAGIGFSFDDNADSKVSNDKLFVGLGGDFGTLTFGRQLLIADDSGIGKDYELGGDGLDFVQAEGNRAIKYVFDNGQFYAGISGIVGEDNDSDTTDTDIIDGRLGARFGDFDARVYLYSGSDVKGSFTSFFGDGSVLDIDGYNLEAEYYMGAIALSASFGQVEYEDNTGKVEADTAALAGSYTMDKTTFALGYTYLNADFKSTAGGKDSEDANTFYANVTEQLHSNVKAYAEIGYTDVDDAEFGYVVGMEVIF</sequence>
<comment type="subcellular location">
    <subcellularLocation>
        <location evidence="1">Cell outer membrane</location>
        <topology evidence="1">Multi-pass membrane protein</topology>
    </subcellularLocation>
</comment>
<organism evidence="6 7">
    <name type="scientific">Photobacterium pectinilyticum</name>
    <dbReference type="NCBI Taxonomy" id="2906793"/>
    <lineage>
        <taxon>Bacteria</taxon>
        <taxon>Pseudomonadati</taxon>
        <taxon>Pseudomonadota</taxon>
        <taxon>Gammaproteobacteria</taxon>
        <taxon>Vibrionales</taxon>
        <taxon>Vibrionaceae</taxon>
        <taxon>Photobacterium</taxon>
    </lineage>
</organism>
<name>A0ABT1MXP2_9GAMM</name>
<protein>
    <submittedName>
        <fullName evidence="6">Porin</fullName>
    </submittedName>
</protein>
<evidence type="ECO:0000259" key="5">
    <source>
        <dbReference type="Pfam" id="PF13609"/>
    </source>
</evidence>
<keyword evidence="7" id="KW-1185">Reference proteome</keyword>
<dbReference type="SUPFAM" id="SSF56935">
    <property type="entry name" value="Porins"/>
    <property type="match status" value="1"/>
</dbReference>
<dbReference type="PANTHER" id="PTHR34501">
    <property type="entry name" value="PROTEIN YDDL-RELATED"/>
    <property type="match status" value="1"/>
</dbReference>
<reference evidence="6 7" key="1">
    <citation type="submission" date="2022-07" db="EMBL/GenBank/DDBJ databases">
        <title>Photobacterium pectinilyticum sp. nov., a marine bacterium isolated from surface seawater of Qingdao offshore.</title>
        <authorList>
            <person name="Wang X."/>
        </authorList>
    </citation>
    <scope>NUCLEOTIDE SEQUENCE [LARGE SCALE GENOMIC DNA]</scope>
    <source>
        <strain evidence="6 7">ZSDE20</strain>
    </source>
</reference>
<dbReference type="RefSeq" id="WP_255040196.1">
    <property type="nucleotide sequence ID" value="NZ_JANEYT010000001.1"/>
</dbReference>
<evidence type="ECO:0000313" key="7">
    <source>
        <dbReference type="Proteomes" id="UP001524460"/>
    </source>
</evidence>
<feature type="domain" description="Porin" evidence="5">
    <location>
        <begin position="7"/>
        <end position="312"/>
    </location>
</feature>
<feature type="signal peptide" evidence="4">
    <location>
        <begin position="1"/>
        <end position="18"/>
    </location>
</feature>
<dbReference type="Pfam" id="PF13609">
    <property type="entry name" value="Porin_4"/>
    <property type="match status" value="1"/>
</dbReference>
<dbReference type="Proteomes" id="UP001524460">
    <property type="component" value="Unassembled WGS sequence"/>
</dbReference>
<dbReference type="InterPro" id="IPR033900">
    <property type="entry name" value="Gram_neg_porin_domain"/>
</dbReference>
<gene>
    <name evidence="6" type="ORF">NHN17_00820</name>
</gene>
<evidence type="ECO:0000256" key="1">
    <source>
        <dbReference type="ARBA" id="ARBA00004571"/>
    </source>
</evidence>
<accession>A0ABT1MXP2</accession>
<evidence type="ECO:0000256" key="3">
    <source>
        <dbReference type="ARBA" id="ARBA00023136"/>
    </source>
</evidence>
<evidence type="ECO:0000256" key="2">
    <source>
        <dbReference type="ARBA" id="ARBA00022729"/>
    </source>
</evidence>
<dbReference type="InterPro" id="IPR023614">
    <property type="entry name" value="Porin_dom_sf"/>
</dbReference>
<feature type="chain" id="PRO_5046900362" evidence="4">
    <location>
        <begin position="19"/>
        <end position="325"/>
    </location>
</feature>
<keyword evidence="3" id="KW-0472">Membrane</keyword>
<dbReference type="EMBL" id="JANEYT010000001">
    <property type="protein sequence ID" value="MCQ1056607.1"/>
    <property type="molecule type" value="Genomic_DNA"/>
</dbReference>
<evidence type="ECO:0000256" key="4">
    <source>
        <dbReference type="SAM" id="SignalP"/>
    </source>
</evidence>
<keyword evidence="2 4" id="KW-0732">Signal</keyword>
<proteinExistence type="predicted"/>
<dbReference type="PANTHER" id="PTHR34501:SF2">
    <property type="entry name" value="OUTER MEMBRANE PORIN F-RELATED"/>
    <property type="match status" value="1"/>
</dbReference>
<dbReference type="Gene3D" id="2.40.160.10">
    <property type="entry name" value="Porin"/>
    <property type="match status" value="1"/>
</dbReference>
<evidence type="ECO:0000313" key="6">
    <source>
        <dbReference type="EMBL" id="MCQ1056607.1"/>
    </source>
</evidence>
<dbReference type="InterPro" id="IPR050298">
    <property type="entry name" value="Gram-neg_bact_OMP"/>
</dbReference>